<proteinExistence type="predicted"/>
<organism evidence="1 2">
    <name type="scientific">Pseudomonas fluorescens</name>
    <dbReference type="NCBI Taxonomy" id="294"/>
    <lineage>
        <taxon>Bacteria</taxon>
        <taxon>Pseudomonadati</taxon>
        <taxon>Pseudomonadota</taxon>
        <taxon>Gammaproteobacteria</taxon>
        <taxon>Pseudomonadales</taxon>
        <taxon>Pseudomonadaceae</taxon>
        <taxon>Pseudomonas</taxon>
    </lineage>
</organism>
<dbReference type="EMBL" id="LCYA01000083">
    <property type="protein sequence ID" value="KWV86989.1"/>
    <property type="molecule type" value="Genomic_DNA"/>
</dbReference>
<gene>
    <name evidence="1" type="ORF">PFLmoz3_03454</name>
</gene>
<reference evidence="1 2" key="1">
    <citation type="submission" date="2015-05" db="EMBL/GenBank/DDBJ databases">
        <title>A genomic and transcriptomic approach to investigate the blue pigment phenotype in Pseudomonas fluorescens.</title>
        <authorList>
            <person name="Andreani N.A."/>
            <person name="Cardazzo B."/>
        </authorList>
    </citation>
    <scope>NUCLEOTIDE SEQUENCE [LARGE SCALE GENOMIC DNA]</scope>
    <source>
        <strain evidence="1 2">Ps_22</strain>
    </source>
</reference>
<accession>A0A109LGC7</accession>
<evidence type="ECO:0000313" key="1">
    <source>
        <dbReference type="EMBL" id="KWV86989.1"/>
    </source>
</evidence>
<dbReference type="Proteomes" id="UP000061348">
    <property type="component" value="Unassembled WGS sequence"/>
</dbReference>
<sequence>MELKNTPGTASSRTEFSLISIFSRREYETTTISSMIAIITAKLAKILWRRVQFFTVIPRRAIQMEGSIAERLRAFIKAFDVQCTECRCARVGHSYLHNFGTALDLWRGSLLP</sequence>
<comment type="caution">
    <text evidence="1">The sequence shown here is derived from an EMBL/GenBank/DDBJ whole genome shotgun (WGS) entry which is preliminary data.</text>
</comment>
<dbReference type="AlphaFoldDB" id="A0A109LGC7"/>
<protein>
    <submittedName>
        <fullName evidence="1">Uncharacterized protein</fullName>
    </submittedName>
</protein>
<evidence type="ECO:0000313" key="2">
    <source>
        <dbReference type="Proteomes" id="UP000061348"/>
    </source>
</evidence>
<name>A0A109LGC7_PSEFL</name>